<dbReference type="InterPro" id="IPR052344">
    <property type="entry name" value="Transposase-related"/>
</dbReference>
<dbReference type="PANTHER" id="PTHR33678:SF1">
    <property type="entry name" value="BLL1576 PROTEIN"/>
    <property type="match status" value="1"/>
</dbReference>
<protein>
    <submittedName>
        <fullName evidence="3">IS66 family transposase</fullName>
    </submittedName>
</protein>
<dbReference type="EMBL" id="QLIX01000082">
    <property type="protein sequence ID" value="RAI53712.1"/>
    <property type="molecule type" value="Genomic_DNA"/>
</dbReference>
<dbReference type="InterPro" id="IPR004291">
    <property type="entry name" value="Transposase_IS66_central"/>
</dbReference>
<dbReference type="RefSeq" id="WP_111472941.1">
    <property type="nucleotide sequence ID" value="NZ_QLIX01000082.1"/>
</dbReference>
<dbReference type="Pfam" id="PF13817">
    <property type="entry name" value="DDE_Tnp_IS66_C"/>
    <property type="match status" value="1"/>
</dbReference>
<feature type="non-terminal residue" evidence="3">
    <location>
        <position position="1"/>
    </location>
</feature>
<evidence type="ECO:0000259" key="1">
    <source>
        <dbReference type="Pfam" id="PF03050"/>
    </source>
</evidence>
<organism evidence="3 4">
    <name type="scientific">Roseicella frigidaeris</name>
    <dbReference type="NCBI Taxonomy" id="2230885"/>
    <lineage>
        <taxon>Bacteria</taxon>
        <taxon>Pseudomonadati</taxon>
        <taxon>Pseudomonadota</taxon>
        <taxon>Alphaproteobacteria</taxon>
        <taxon>Acetobacterales</taxon>
        <taxon>Roseomonadaceae</taxon>
        <taxon>Roseicella</taxon>
    </lineage>
</organism>
<dbReference type="AlphaFoldDB" id="A0A327LVC1"/>
<feature type="domain" description="Transposase IS66 central" evidence="1">
    <location>
        <begin position="1"/>
        <end position="131"/>
    </location>
</feature>
<dbReference type="PANTHER" id="PTHR33678">
    <property type="entry name" value="BLL1576 PROTEIN"/>
    <property type="match status" value="1"/>
</dbReference>
<evidence type="ECO:0000313" key="3">
    <source>
        <dbReference type="EMBL" id="RAI53712.1"/>
    </source>
</evidence>
<dbReference type="Proteomes" id="UP000249065">
    <property type="component" value="Unassembled WGS sequence"/>
</dbReference>
<dbReference type="NCBIfam" id="NF033517">
    <property type="entry name" value="transpos_IS66"/>
    <property type="match status" value="1"/>
</dbReference>
<keyword evidence="4" id="KW-1185">Reference proteome</keyword>
<evidence type="ECO:0000259" key="2">
    <source>
        <dbReference type="Pfam" id="PF13817"/>
    </source>
</evidence>
<gene>
    <name evidence="3" type="ORF">DOO78_26840</name>
</gene>
<dbReference type="OrthoDB" id="9800877at2"/>
<proteinExistence type="predicted"/>
<evidence type="ECO:0000313" key="4">
    <source>
        <dbReference type="Proteomes" id="UP000249065"/>
    </source>
</evidence>
<feature type="domain" description="Transposase IS66 C-terminal" evidence="2">
    <location>
        <begin position="138"/>
        <end position="177"/>
    </location>
</feature>
<comment type="caution">
    <text evidence="3">The sequence shown here is derived from an EMBL/GenBank/DDBJ whole genome shotgun (WGS) entry which is preliminary data.</text>
</comment>
<name>A0A327LVC1_9PROT</name>
<reference evidence="4" key="1">
    <citation type="submission" date="2018-06" db="EMBL/GenBank/DDBJ databases">
        <authorList>
            <person name="Khan S.A."/>
        </authorList>
    </citation>
    <scope>NUCLEOTIDE SEQUENCE [LARGE SCALE GENOMIC DNA]</scope>
    <source>
        <strain evidence="4">DB-1506</strain>
    </source>
</reference>
<sequence>WAHLRRRFFEIHAGTQSPIAGEALLRIAALYAVEAGIRGRPPERRLAARQAQSAPLVTELETWLRAQLNRVSSGSKLAEAIRYGLRHWPGLCRFLDDGRLEMDSNTVEREIRPVAVTRKAALFAGSEGGGEAWAIATTLIRTAILNGVDPQAWLTDVLERMVTGKVRSTALDTLLPWTWRDAQPTARAA</sequence>
<accession>A0A327LVC1</accession>
<dbReference type="Pfam" id="PF03050">
    <property type="entry name" value="DDE_Tnp_IS66"/>
    <property type="match status" value="1"/>
</dbReference>
<dbReference type="InterPro" id="IPR039552">
    <property type="entry name" value="IS66_C"/>
</dbReference>